<dbReference type="RefSeq" id="WP_057944232.1">
    <property type="nucleotide sequence ID" value="NZ_CP011131.1"/>
</dbReference>
<dbReference type="InterPro" id="IPR011006">
    <property type="entry name" value="CheY-like_superfamily"/>
</dbReference>
<dbReference type="CDD" id="cd00383">
    <property type="entry name" value="trans_reg_C"/>
    <property type="match status" value="1"/>
</dbReference>
<dbReference type="Gene3D" id="6.10.250.690">
    <property type="match status" value="1"/>
</dbReference>
<dbReference type="Gene3D" id="1.10.10.10">
    <property type="entry name" value="Winged helix-like DNA-binding domain superfamily/Winged helix DNA-binding domain"/>
    <property type="match status" value="1"/>
</dbReference>
<dbReference type="Pfam" id="PF00072">
    <property type="entry name" value="Response_reg"/>
    <property type="match status" value="1"/>
</dbReference>
<dbReference type="PANTHER" id="PTHR48111:SF76">
    <property type="entry name" value="TWO-COMPONENT RESPONSE REGULATOR"/>
    <property type="match status" value="1"/>
</dbReference>
<dbReference type="SMART" id="SM00862">
    <property type="entry name" value="Trans_reg_C"/>
    <property type="match status" value="1"/>
</dbReference>
<evidence type="ECO:0000256" key="1">
    <source>
        <dbReference type="ARBA" id="ARBA00023125"/>
    </source>
</evidence>
<name>A0ABY3X7V7_9GAMM</name>
<dbReference type="Gene3D" id="3.40.50.2300">
    <property type="match status" value="1"/>
</dbReference>
<evidence type="ECO:0000313" key="7">
    <source>
        <dbReference type="Proteomes" id="UP000829194"/>
    </source>
</evidence>
<feature type="domain" description="OmpR/PhoB-type" evidence="5">
    <location>
        <begin position="126"/>
        <end position="224"/>
    </location>
</feature>
<protein>
    <submittedName>
        <fullName evidence="6">Response regulator transcription factor</fullName>
    </submittedName>
</protein>
<dbReference type="Proteomes" id="UP000829194">
    <property type="component" value="Chromosome"/>
</dbReference>
<accession>A0ABY3X7V7</accession>
<organism evidence="6 7">
    <name type="scientific">Lysobacter gummosus</name>
    <dbReference type="NCBI Taxonomy" id="262324"/>
    <lineage>
        <taxon>Bacteria</taxon>
        <taxon>Pseudomonadati</taxon>
        <taxon>Pseudomonadota</taxon>
        <taxon>Gammaproteobacteria</taxon>
        <taxon>Lysobacterales</taxon>
        <taxon>Lysobacteraceae</taxon>
        <taxon>Lysobacter</taxon>
    </lineage>
</organism>
<dbReference type="EMBL" id="CP093547">
    <property type="protein sequence ID" value="UNP28663.1"/>
    <property type="molecule type" value="Genomic_DNA"/>
</dbReference>
<reference evidence="6 7" key="1">
    <citation type="submission" date="2022-03" db="EMBL/GenBank/DDBJ databases">
        <title>Complete genome sequence of Lysobacter capsici VKM B-2533 and Lysobacter gummosus 10.1.1, promising sources of lytic agents.</title>
        <authorList>
            <person name="Tarlachkov S.V."/>
            <person name="Kudryakova I.V."/>
            <person name="Afoshin A.S."/>
            <person name="Leontyevskaya E.A."/>
            <person name="Leontyevskaya N.V."/>
        </authorList>
    </citation>
    <scope>NUCLEOTIDE SEQUENCE [LARGE SCALE GENOMIC DNA]</scope>
    <source>
        <strain evidence="6 7">10.1.1</strain>
    </source>
</reference>
<keyword evidence="2" id="KW-0597">Phosphoprotein</keyword>
<feature type="domain" description="Response regulatory" evidence="4">
    <location>
        <begin position="2"/>
        <end position="116"/>
    </location>
</feature>
<dbReference type="InterPro" id="IPR001789">
    <property type="entry name" value="Sig_transdc_resp-reg_receiver"/>
</dbReference>
<feature type="DNA-binding region" description="OmpR/PhoB-type" evidence="3">
    <location>
        <begin position="126"/>
        <end position="224"/>
    </location>
</feature>
<dbReference type="Pfam" id="PF00486">
    <property type="entry name" value="Trans_reg_C"/>
    <property type="match status" value="1"/>
</dbReference>
<dbReference type="PROSITE" id="PS50110">
    <property type="entry name" value="RESPONSE_REGULATORY"/>
    <property type="match status" value="1"/>
</dbReference>
<evidence type="ECO:0000256" key="2">
    <source>
        <dbReference type="PROSITE-ProRule" id="PRU00169"/>
    </source>
</evidence>
<keyword evidence="7" id="KW-1185">Reference proteome</keyword>
<dbReference type="InterPro" id="IPR039420">
    <property type="entry name" value="WalR-like"/>
</dbReference>
<dbReference type="SMART" id="SM00448">
    <property type="entry name" value="REC"/>
    <property type="match status" value="1"/>
</dbReference>
<dbReference type="InterPro" id="IPR001867">
    <property type="entry name" value="OmpR/PhoB-type_DNA-bd"/>
</dbReference>
<sequence length="224" mass="25129">MRVLLVEDDPHTAAFIAKGLREDGHTVDLADNGKDGLFLATTENVDAIVLDRMLPALDGLTLLQTLRGAGNRTPVLLLTALGEVDHRVEGLRAGADDYLVKPFAYAELSARLDSVLRRGSSGGSEPTRLRVADLELDLLSREARRGDKRIELQPREFRLLEYLMRQAERVVTRTMLLEAVWDYHFDPQTNVIDVHISRLRQKIDQGYPRPLLHTVRGAGYRLGV</sequence>
<evidence type="ECO:0000259" key="4">
    <source>
        <dbReference type="PROSITE" id="PS50110"/>
    </source>
</evidence>
<dbReference type="PROSITE" id="PS51755">
    <property type="entry name" value="OMPR_PHOB"/>
    <property type="match status" value="1"/>
</dbReference>
<evidence type="ECO:0000256" key="3">
    <source>
        <dbReference type="PROSITE-ProRule" id="PRU01091"/>
    </source>
</evidence>
<proteinExistence type="predicted"/>
<gene>
    <name evidence="6" type="ORF">MOV92_19590</name>
</gene>
<dbReference type="SUPFAM" id="SSF52172">
    <property type="entry name" value="CheY-like"/>
    <property type="match status" value="1"/>
</dbReference>
<keyword evidence="1 3" id="KW-0238">DNA-binding</keyword>
<dbReference type="PANTHER" id="PTHR48111">
    <property type="entry name" value="REGULATOR OF RPOS"/>
    <property type="match status" value="1"/>
</dbReference>
<evidence type="ECO:0000259" key="5">
    <source>
        <dbReference type="PROSITE" id="PS51755"/>
    </source>
</evidence>
<evidence type="ECO:0000313" key="6">
    <source>
        <dbReference type="EMBL" id="UNP28663.1"/>
    </source>
</evidence>
<feature type="modified residue" description="4-aspartylphosphate" evidence="2">
    <location>
        <position position="51"/>
    </location>
</feature>
<dbReference type="InterPro" id="IPR036388">
    <property type="entry name" value="WH-like_DNA-bd_sf"/>
</dbReference>
<dbReference type="CDD" id="cd19935">
    <property type="entry name" value="REC_OmpR_CusR-like"/>
    <property type="match status" value="1"/>
</dbReference>